<accession>A0A6S7HTT8</accession>
<evidence type="ECO:0000313" key="1">
    <source>
        <dbReference type="EMBL" id="CAB4009545.1"/>
    </source>
</evidence>
<proteinExistence type="predicted"/>
<name>A0A6S7HTT8_PARCT</name>
<keyword evidence="2" id="KW-1185">Reference proteome</keyword>
<dbReference type="OrthoDB" id="425923at2759"/>
<dbReference type="AlphaFoldDB" id="A0A6S7HTT8"/>
<organism evidence="1 2">
    <name type="scientific">Paramuricea clavata</name>
    <name type="common">Red gorgonian</name>
    <name type="synonym">Violescent sea-whip</name>
    <dbReference type="NCBI Taxonomy" id="317549"/>
    <lineage>
        <taxon>Eukaryota</taxon>
        <taxon>Metazoa</taxon>
        <taxon>Cnidaria</taxon>
        <taxon>Anthozoa</taxon>
        <taxon>Octocorallia</taxon>
        <taxon>Malacalcyonacea</taxon>
        <taxon>Plexauridae</taxon>
        <taxon>Paramuricea</taxon>
    </lineage>
</organism>
<evidence type="ECO:0000313" key="2">
    <source>
        <dbReference type="Proteomes" id="UP001152795"/>
    </source>
</evidence>
<feature type="non-terminal residue" evidence="1">
    <location>
        <position position="380"/>
    </location>
</feature>
<sequence>MRRANKVSLGVVCFILQSYVSLAQLKVPFINNMLLGRTFDYSKSMVGNDIYSADAQKKKSIQNVGKYEHKFELIDTSSKSMDVLDVSGELSLQVMAGVVEIEGKGSYLKSSTESQNSIQVLAQTYYRTVVKRFKSDVKPMAIDWNTAKITGEHYVDSVTYGGYLIASMVFTAKKSEEKEDIKASIKGTVNAAKAKVSLEGLFNKLAEQTKDNSKMSITYSSTVIPEKIPIDQETLLENIKKFSEQVKAQNKGEGVPIEVTLKELKYLDKRKAFSITPQLKSELKKVATYYHDLKTTSDEIAKALENTRLSPSAEEQYGKFNAKIWKINDVFFKTIDNLDLNEKDESKVSQLGEAIKAYGTNPLAGQYMRKFRQLLRRYPL</sequence>
<gene>
    <name evidence="1" type="ORF">PACLA_8A089376</name>
</gene>
<comment type="caution">
    <text evidence="1">The sequence shown here is derived from an EMBL/GenBank/DDBJ whole genome shotgun (WGS) entry which is preliminary data.</text>
</comment>
<reference evidence="1" key="1">
    <citation type="submission" date="2020-04" db="EMBL/GenBank/DDBJ databases">
        <authorList>
            <person name="Alioto T."/>
            <person name="Alioto T."/>
            <person name="Gomez Garrido J."/>
        </authorList>
    </citation>
    <scope>NUCLEOTIDE SEQUENCE</scope>
    <source>
        <strain evidence="1">A484AB</strain>
    </source>
</reference>
<dbReference type="EMBL" id="CACRXK020006486">
    <property type="protein sequence ID" value="CAB4009545.1"/>
    <property type="molecule type" value="Genomic_DNA"/>
</dbReference>
<protein>
    <submittedName>
        <fullName evidence="1">Uncharacterized protein</fullName>
    </submittedName>
</protein>
<dbReference type="Proteomes" id="UP001152795">
    <property type="component" value="Unassembled WGS sequence"/>
</dbReference>